<evidence type="ECO:0000313" key="1">
    <source>
        <dbReference type="EMBL" id="GAH81567.1"/>
    </source>
</evidence>
<accession>X1IIN7</accession>
<reference evidence="1" key="1">
    <citation type="journal article" date="2014" name="Front. Microbiol.">
        <title>High frequency of phylogenetically diverse reductive dehalogenase-homologous genes in deep subseafloor sedimentary metagenomes.</title>
        <authorList>
            <person name="Kawai M."/>
            <person name="Futagami T."/>
            <person name="Toyoda A."/>
            <person name="Takaki Y."/>
            <person name="Nishi S."/>
            <person name="Hori S."/>
            <person name="Arai W."/>
            <person name="Tsubouchi T."/>
            <person name="Morono Y."/>
            <person name="Uchiyama I."/>
            <person name="Ito T."/>
            <person name="Fujiyama A."/>
            <person name="Inagaki F."/>
            <person name="Takami H."/>
        </authorList>
    </citation>
    <scope>NUCLEOTIDE SEQUENCE</scope>
    <source>
        <strain evidence="1">Expedition CK06-06</strain>
    </source>
</reference>
<protein>
    <submittedName>
        <fullName evidence="1">Uncharacterized protein</fullName>
    </submittedName>
</protein>
<proteinExistence type="predicted"/>
<dbReference type="AlphaFoldDB" id="X1IIN7"/>
<dbReference type="EMBL" id="BARU01043461">
    <property type="protein sequence ID" value="GAH81567.1"/>
    <property type="molecule type" value="Genomic_DNA"/>
</dbReference>
<comment type="caution">
    <text evidence="1">The sequence shown here is derived from an EMBL/GenBank/DDBJ whole genome shotgun (WGS) entry which is preliminary data.</text>
</comment>
<gene>
    <name evidence="1" type="ORF">S03H2_66538</name>
</gene>
<sequence length="190" mass="21994">DEGSHESYQRFTSTVKWALGHLKNDEYRSSEIIRMNFKNTLNSSKGNTSTVEIAWAEYELLRRLHFAQELLLSSFSDVLNKIIRGTVDDVLDEWQTDNDLPINIKKLVNIEKLQFDDTIEYLRSKIKKDAFLTEPINTETISKISASARAIYSLILMIVCTNQMNEIMDRGILTEDYGELLEYTFAALKR</sequence>
<organism evidence="1">
    <name type="scientific">marine sediment metagenome</name>
    <dbReference type="NCBI Taxonomy" id="412755"/>
    <lineage>
        <taxon>unclassified sequences</taxon>
        <taxon>metagenomes</taxon>
        <taxon>ecological metagenomes</taxon>
    </lineage>
</organism>
<feature type="non-terminal residue" evidence="1">
    <location>
        <position position="190"/>
    </location>
</feature>
<name>X1IIN7_9ZZZZ</name>
<feature type="non-terminal residue" evidence="1">
    <location>
        <position position="1"/>
    </location>
</feature>